<feature type="compositionally biased region" description="Low complexity" evidence="2">
    <location>
        <begin position="30"/>
        <end position="44"/>
    </location>
</feature>
<dbReference type="InterPro" id="IPR000914">
    <property type="entry name" value="SBP_5_dom"/>
</dbReference>
<protein>
    <submittedName>
        <fullName evidence="4">ABC transporter substrate-binding protein</fullName>
    </submittedName>
</protein>
<dbReference type="CDD" id="cd08496">
    <property type="entry name" value="PBP2_NikA_DppA_OppA_like_9"/>
    <property type="match status" value="1"/>
</dbReference>
<keyword evidence="1" id="KW-0732">Signal</keyword>
<dbReference type="OrthoDB" id="9796817at2"/>
<proteinExistence type="predicted"/>
<keyword evidence="5" id="KW-1185">Reference proteome</keyword>
<dbReference type="AlphaFoldDB" id="A0A0M2T1K2"/>
<sequence>MIVLDRMRLIFIAKLLPLLLLAFTLVGCSSDSSSGKNPSSSVGGAQSEEGTPKKGGEITIAYIADSTNYDPIQSSSGSDHPLLWPIYDTLVSFTPELEPQPGLAESWEFTDDKTLILHLREGVTFHDGTAFDGEAVKFNIERINSDDSKIPDLKNIESVEVIDKKTVKLNLKVSDSSLLLALSDKGGMMVSPTAIKEYGDNFSQNPVGAGPFKLVNHIPNGEIVYEAYEDYWEEGKPFLDKMTVKVMSDENTRINALKSGEVDFADIITPANVQNLKSDSNIVLKDILPVRFNMIFLNPSMPPFDNKNVRLAVLHGINREAIVQGLNFGQGEPANTIFPKEYWAADPNMSIDYDPEKAKQLLKDSGLNNISFSMIHLAIANYTRGAEIIKDQLKEIGIEVNLEPMEVTKGTTSFFSEQTAPAFSTTWTGRQDPQMAVQLLFSANSYLNPGKYSTQEIESLISKAASTYDQKERAELYKEISEKALLEEAIGIPLVYEPMTSAMNQKVKGFKPNLMGKAVFSSIWMEE</sequence>
<dbReference type="Gene3D" id="3.10.105.10">
    <property type="entry name" value="Dipeptide-binding Protein, Domain 3"/>
    <property type="match status" value="1"/>
</dbReference>
<dbReference type="InterPro" id="IPR030678">
    <property type="entry name" value="Peptide/Ni-bd"/>
</dbReference>
<evidence type="ECO:0000313" key="5">
    <source>
        <dbReference type="Proteomes" id="UP000034166"/>
    </source>
</evidence>
<evidence type="ECO:0000313" key="4">
    <source>
        <dbReference type="EMBL" id="KKK39831.1"/>
    </source>
</evidence>
<dbReference type="GO" id="GO:1904680">
    <property type="term" value="F:peptide transmembrane transporter activity"/>
    <property type="evidence" value="ECO:0007669"/>
    <property type="project" value="TreeGrafter"/>
</dbReference>
<dbReference type="Pfam" id="PF00496">
    <property type="entry name" value="SBP_bac_5"/>
    <property type="match status" value="1"/>
</dbReference>
<dbReference type="EMBL" id="LAYY01000001">
    <property type="protein sequence ID" value="KKK39831.1"/>
    <property type="molecule type" value="Genomic_DNA"/>
</dbReference>
<evidence type="ECO:0000259" key="3">
    <source>
        <dbReference type="Pfam" id="PF00496"/>
    </source>
</evidence>
<evidence type="ECO:0000256" key="2">
    <source>
        <dbReference type="SAM" id="MobiDB-lite"/>
    </source>
</evidence>
<reference evidence="4 5" key="1">
    <citation type="submission" date="2015-04" db="EMBL/GenBank/DDBJ databases">
        <title>Taxonomic description and genome sequence of Bacillus campisalis sp. nov., a novel member of the genus Bacillus isolated from solar saltern.</title>
        <authorList>
            <person name="Mathan Kumar R."/>
            <person name="Kaur G."/>
            <person name="Kumar A."/>
            <person name="Singh N.K."/>
            <person name="Kaur N."/>
            <person name="Kumar N."/>
            <person name="Mayilraj S."/>
        </authorList>
    </citation>
    <scope>NUCLEOTIDE SEQUENCE [LARGE SCALE GENOMIC DNA]</scope>
    <source>
        <strain evidence="4 5">SA2-6</strain>
    </source>
</reference>
<comment type="caution">
    <text evidence="4">The sequence shown here is derived from an EMBL/GenBank/DDBJ whole genome shotgun (WGS) entry which is preliminary data.</text>
</comment>
<dbReference type="PIRSF" id="PIRSF002741">
    <property type="entry name" value="MppA"/>
    <property type="match status" value="1"/>
</dbReference>
<dbReference type="GO" id="GO:0043190">
    <property type="term" value="C:ATP-binding cassette (ABC) transporter complex"/>
    <property type="evidence" value="ECO:0007669"/>
    <property type="project" value="InterPro"/>
</dbReference>
<evidence type="ECO:0000256" key="1">
    <source>
        <dbReference type="ARBA" id="ARBA00022729"/>
    </source>
</evidence>
<dbReference type="PROSITE" id="PS51257">
    <property type="entry name" value="PROKAR_LIPOPROTEIN"/>
    <property type="match status" value="1"/>
</dbReference>
<dbReference type="Proteomes" id="UP000034166">
    <property type="component" value="Unassembled WGS sequence"/>
</dbReference>
<gene>
    <name evidence="4" type="ORF">WQ57_00600</name>
</gene>
<dbReference type="PATRIC" id="fig|1408103.3.peg.133"/>
<organism evidence="4 5">
    <name type="scientific">Mesobacillus campisalis</name>
    <dbReference type="NCBI Taxonomy" id="1408103"/>
    <lineage>
        <taxon>Bacteria</taxon>
        <taxon>Bacillati</taxon>
        <taxon>Bacillota</taxon>
        <taxon>Bacilli</taxon>
        <taxon>Bacillales</taxon>
        <taxon>Bacillaceae</taxon>
        <taxon>Mesobacillus</taxon>
    </lineage>
</organism>
<dbReference type="GO" id="GO:0042597">
    <property type="term" value="C:periplasmic space"/>
    <property type="evidence" value="ECO:0007669"/>
    <property type="project" value="UniProtKB-ARBA"/>
</dbReference>
<dbReference type="InterPro" id="IPR039424">
    <property type="entry name" value="SBP_5"/>
</dbReference>
<dbReference type="SUPFAM" id="SSF53850">
    <property type="entry name" value="Periplasmic binding protein-like II"/>
    <property type="match status" value="1"/>
</dbReference>
<dbReference type="PANTHER" id="PTHR30290">
    <property type="entry name" value="PERIPLASMIC BINDING COMPONENT OF ABC TRANSPORTER"/>
    <property type="match status" value="1"/>
</dbReference>
<dbReference type="PANTHER" id="PTHR30290:SF38">
    <property type="entry name" value="D,D-DIPEPTIDE-BINDING PERIPLASMIC PROTEIN DDPA-RELATED"/>
    <property type="match status" value="1"/>
</dbReference>
<dbReference type="RefSeq" id="WP_046521772.1">
    <property type="nucleotide sequence ID" value="NZ_LAYY01000001.1"/>
</dbReference>
<dbReference type="Gene3D" id="3.90.76.10">
    <property type="entry name" value="Dipeptide-binding Protein, Domain 1"/>
    <property type="match status" value="1"/>
</dbReference>
<feature type="region of interest" description="Disordered" evidence="2">
    <location>
        <begin position="30"/>
        <end position="53"/>
    </location>
</feature>
<accession>A0A0M2T1K2</accession>
<feature type="domain" description="Solute-binding protein family 5" evidence="3">
    <location>
        <begin position="98"/>
        <end position="443"/>
    </location>
</feature>
<dbReference type="GO" id="GO:0015833">
    <property type="term" value="P:peptide transport"/>
    <property type="evidence" value="ECO:0007669"/>
    <property type="project" value="TreeGrafter"/>
</dbReference>
<name>A0A0M2T1K2_9BACI</name>
<dbReference type="Gene3D" id="3.40.190.10">
    <property type="entry name" value="Periplasmic binding protein-like II"/>
    <property type="match status" value="1"/>
</dbReference>